<evidence type="ECO:0000256" key="5">
    <source>
        <dbReference type="SAM" id="MobiDB-lite"/>
    </source>
</evidence>
<comment type="similarity">
    <text evidence="4">Belongs to the SEC8 family.</text>
</comment>
<dbReference type="GO" id="GO:0015031">
    <property type="term" value="P:protein transport"/>
    <property type="evidence" value="ECO:0007669"/>
    <property type="project" value="UniProtKB-KW"/>
</dbReference>
<organism evidence="8 9">
    <name type="scientific">Scleroderma citrinum Foug A</name>
    <dbReference type="NCBI Taxonomy" id="1036808"/>
    <lineage>
        <taxon>Eukaryota</taxon>
        <taxon>Fungi</taxon>
        <taxon>Dikarya</taxon>
        <taxon>Basidiomycota</taxon>
        <taxon>Agaricomycotina</taxon>
        <taxon>Agaricomycetes</taxon>
        <taxon>Agaricomycetidae</taxon>
        <taxon>Boletales</taxon>
        <taxon>Sclerodermatineae</taxon>
        <taxon>Sclerodermataceae</taxon>
        <taxon>Scleroderma</taxon>
    </lineage>
</organism>
<evidence type="ECO:0000313" key="8">
    <source>
        <dbReference type="EMBL" id="KIM66357.1"/>
    </source>
</evidence>
<proteinExistence type="inferred from homology"/>
<dbReference type="OrthoDB" id="272977at2759"/>
<dbReference type="InterPro" id="IPR007191">
    <property type="entry name" value="Sec8_exocyst_N"/>
</dbReference>
<keyword evidence="2 4" id="KW-0268">Exocytosis</keyword>
<dbReference type="GO" id="GO:0006612">
    <property type="term" value="P:protein targeting to membrane"/>
    <property type="evidence" value="ECO:0007669"/>
    <property type="project" value="UniProtKB-UniRule"/>
</dbReference>
<dbReference type="GO" id="GO:0090522">
    <property type="term" value="P:vesicle tethering involved in exocytosis"/>
    <property type="evidence" value="ECO:0007669"/>
    <property type="project" value="UniProtKB-UniRule"/>
</dbReference>
<dbReference type="InParanoid" id="A0A0C3AN05"/>
<feature type="compositionally biased region" description="Polar residues" evidence="5">
    <location>
        <begin position="82"/>
        <end position="96"/>
    </location>
</feature>
<comment type="function">
    <text evidence="4">Component of the exocyst complex involved in the docking of exocytic vesicles with fusion sites on the plasma membrane.</text>
</comment>
<evidence type="ECO:0000259" key="6">
    <source>
        <dbReference type="Pfam" id="PF04048"/>
    </source>
</evidence>
<evidence type="ECO:0000313" key="9">
    <source>
        <dbReference type="Proteomes" id="UP000053989"/>
    </source>
</evidence>
<protein>
    <recommendedName>
        <fullName evidence="4">Exocyst complex component Sec8</fullName>
    </recommendedName>
</protein>
<accession>A0A0C3AN05</accession>
<dbReference type="STRING" id="1036808.A0A0C3AN05"/>
<reference evidence="9" key="2">
    <citation type="submission" date="2015-01" db="EMBL/GenBank/DDBJ databases">
        <title>Evolutionary Origins and Diversification of the Mycorrhizal Mutualists.</title>
        <authorList>
            <consortium name="DOE Joint Genome Institute"/>
            <consortium name="Mycorrhizal Genomics Consortium"/>
            <person name="Kohler A."/>
            <person name="Kuo A."/>
            <person name="Nagy L.G."/>
            <person name="Floudas D."/>
            <person name="Copeland A."/>
            <person name="Barry K.W."/>
            <person name="Cichocki N."/>
            <person name="Veneault-Fourrey C."/>
            <person name="LaButti K."/>
            <person name="Lindquist E.A."/>
            <person name="Lipzen A."/>
            <person name="Lundell T."/>
            <person name="Morin E."/>
            <person name="Murat C."/>
            <person name="Riley R."/>
            <person name="Ohm R."/>
            <person name="Sun H."/>
            <person name="Tunlid A."/>
            <person name="Henrissat B."/>
            <person name="Grigoriev I.V."/>
            <person name="Hibbett D.S."/>
            <person name="Martin F."/>
        </authorList>
    </citation>
    <scope>NUCLEOTIDE SEQUENCE [LARGE SCALE GENOMIC DNA]</scope>
    <source>
        <strain evidence="9">Foug A</strain>
    </source>
</reference>
<dbReference type="HOGENOM" id="CLU_004025_1_0_1"/>
<dbReference type="PANTHER" id="PTHR14146">
    <property type="entry name" value="EXOCYST COMPLEX COMPONENT 4"/>
    <property type="match status" value="1"/>
</dbReference>
<dbReference type="Pfam" id="PF20652">
    <property type="entry name" value="Sec8_C"/>
    <property type="match status" value="1"/>
</dbReference>
<dbReference type="GO" id="GO:0000145">
    <property type="term" value="C:exocyst"/>
    <property type="evidence" value="ECO:0007669"/>
    <property type="project" value="UniProtKB-UniRule"/>
</dbReference>
<dbReference type="PANTHER" id="PTHR14146:SF0">
    <property type="entry name" value="EXOCYST COMPLEX COMPONENT 4"/>
    <property type="match status" value="1"/>
</dbReference>
<dbReference type="InterPro" id="IPR039682">
    <property type="entry name" value="Sec8/EXOC4"/>
</dbReference>
<dbReference type="InterPro" id="IPR048630">
    <property type="entry name" value="Sec8_M"/>
</dbReference>
<feature type="domain" description="Exocyst complex component Sec8 middle helical bundle" evidence="7">
    <location>
        <begin position="531"/>
        <end position="834"/>
    </location>
</feature>
<dbReference type="GO" id="GO:0006904">
    <property type="term" value="P:vesicle docking involved in exocytosis"/>
    <property type="evidence" value="ECO:0007669"/>
    <property type="project" value="InterPro"/>
</dbReference>
<feature type="region of interest" description="Disordered" evidence="5">
    <location>
        <begin position="1"/>
        <end position="129"/>
    </location>
</feature>
<keyword evidence="3 4" id="KW-0653">Protein transport</keyword>
<reference evidence="8 9" key="1">
    <citation type="submission" date="2014-04" db="EMBL/GenBank/DDBJ databases">
        <authorList>
            <consortium name="DOE Joint Genome Institute"/>
            <person name="Kuo A."/>
            <person name="Kohler A."/>
            <person name="Nagy L.G."/>
            <person name="Floudas D."/>
            <person name="Copeland A."/>
            <person name="Barry K.W."/>
            <person name="Cichocki N."/>
            <person name="Veneault-Fourrey C."/>
            <person name="LaButti K."/>
            <person name="Lindquist E.A."/>
            <person name="Lipzen A."/>
            <person name="Lundell T."/>
            <person name="Morin E."/>
            <person name="Murat C."/>
            <person name="Sun H."/>
            <person name="Tunlid A."/>
            <person name="Henrissat B."/>
            <person name="Grigoriev I.V."/>
            <person name="Hibbett D.S."/>
            <person name="Martin F."/>
            <person name="Nordberg H.P."/>
            <person name="Cantor M.N."/>
            <person name="Hua S.X."/>
        </authorList>
    </citation>
    <scope>NUCLEOTIDE SEQUENCE [LARGE SCALE GENOMIC DNA]</scope>
    <source>
        <strain evidence="8 9">Foug A</strain>
    </source>
</reference>
<dbReference type="EMBL" id="KN822018">
    <property type="protein sequence ID" value="KIM66357.1"/>
    <property type="molecule type" value="Genomic_DNA"/>
</dbReference>
<evidence type="ECO:0000256" key="2">
    <source>
        <dbReference type="ARBA" id="ARBA00022483"/>
    </source>
</evidence>
<sequence length="1309" mass="145756">MARIPTLPLDPQRRNRAPSVSNTNGNFPLASTRPLQIGRPPSRPVTPSTTNAFAPSSPKAPAFTSPKGPVRPQRSELRSRQTSDYSASERTSTSSRVAYDYNSRDRRDSSSTTRSDASTSQRFNNGSIFGNKPRLDLALTATDEGITTSPVSSTTSPSLSTVMAAFKDAGARRRRMTDEAEEDFERERRAEIERQKMTQERIRDRIPGRRATGKAKAGDIDAVLDEIKDDWEFVIDPDFNNVELALSLLDGPSSGKSMDSFTATKVMLSQALKGSVDKHYRAFADALPHHTGLLNHLGLVQTQAQETRISLQEAKEALGTRRADLVQLWSRGQILEEMMRLLDEIEHLKSIPDVLEALISEKRLIQASVLLVRSLKLVNKPDMQEVGAVSDLRGYLTGQETALREILVDELHNHLYLKSFWCDTRWAAYIPNQTTLPKVAFEDEFAKLDTTGAARPVATTFPHSSHTTRLSRYLSNLGLRPNDPPYDPNEPSFHSHGVGQDMSISSSVSIVPTSTSGVPTASSQLAQVTVNPEADSFAYIEMLLESLAVLGKVGNALDTVIQRLPSEIYTVVEATVNEVEERAEQTKRSSLILSNGFRNRSEGGYVFTSNVSTVMDSTQLYLTPTGTATMRASTIRLAALESSTKHVDQEILKDLFWSMYSKLYAAIQGLRVVFEVSNRIGARRDFKDSSGAKPGTLFPIADVWALVQAEVRTLLYDYLTDEEQSSVTGRNPITSINEVLRDGRFTRDKLKTIFRFTDSDVKASTKILRKHEDELMRSLRETMPGLVQSSSENAVHTALSTVVSDDHTLGTSLHHRLLIKPDPFHVSVLFQPTLAFLNQIADVLPQGMESVRSAAEVLDNFVLQVYLPQLEEKISSLFHHAVSSPDAFQPDILSTRFSPLPILKVTTQIMALINSLCAMLRTTPFHQESYSRLIIGVIIQLYQRCSDRFHDLVSRDQNGGTTSHVSLAAQWAQRPELSACLSELYTRTDPSIKQQLCRQEMHLEMGYLSHASVDKDDLTASVRSIIGLCSLHRSVAWFTQQLIGLKSSSEGSLSPTSASRPDLNVFTPFTPSSFFPSLPVFSREDDITLPLSREMGLRFGALLKTYTQLAEIILHTIRIEIRCRVMYYVDAAFRLGNFHLDHEIGEPDPYIVGLNMELSKIDECVLSTLLKEEQGFVFCGLEHLVEHLLVASARHIRMANKFGIAKLMRDILALQQGIRTIESGQQTAHFERARMYYSLFAMGPQGLLDSARVNKVFSFDEYKVILDLQCGVDRSLGDVEGTKAADHNYGMYAIELHGLELENSVDTGP</sequence>
<evidence type="ECO:0000256" key="3">
    <source>
        <dbReference type="ARBA" id="ARBA00022927"/>
    </source>
</evidence>
<name>A0A0C3AN05_9AGAM</name>
<feature type="compositionally biased region" description="Low complexity" evidence="5">
    <location>
        <begin position="45"/>
        <end position="67"/>
    </location>
</feature>
<dbReference type="Pfam" id="PF04048">
    <property type="entry name" value="Sec8_N"/>
    <property type="match status" value="1"/>
</dbReference>
<feature type="compositionally biased region" description="Low complexity" evidence="5">
    <location>
        <begin position="110"/>
        <end position="120"/>
    </location>
</feature>
<feature type="domain" description="Exocyst complex component Sec8 N-terminal" evidence="6">
    <location>
        <begin position="220"/>
        <end position="357"/>
    </location>
</feature>
<evidence type="ECO:0000256" key="1">
    <source>
        <dbReference type="ARBA" id="ARBA00022448"/>
    </source>
</evidence>
<dbReference type="GO" id="GO:0006893">
    <property type="term" value="P:Golgi to plasma membrane transport"/>
    <property type="evidence" value="ECO:0007669"/>
    <property type="project" value="TreeGrafter"/>
</dbReference>
<keyword evidence="9" id="KW-1185">Reference proteome</keyword>
<dbReference type="Proteomes" id="UP000053989">
    <property type="component" value="Unassembled WGS sequence"/>
</dbReference>
<gene>
    <name evidence="8" type="ORF">SCLCIDRAFT_1211597</name>
</gene>
<keyword evidence="1 4" id="KW-0813">Transport</keyword>
<evidence type="ECO:0000259" key="7">
    <source>
        <dbReference type="Pfam" id="PF20652"/>
    </source>
</evidence>
<dbReference type="FunCoup" id="A0A0C3AN05">
    <property type="interactions" value="27"/>
</dbReference>
<evidence type="ECO:0000256" key="4">
    <source>
        <dbReference type="RuleBase" id="RU367079"/>
    </source>
</evidence>